<evidence type="ECO:0000259" key="2">
    <source>
        <dbReference type="SMART" id="SM00867"/>
    </source>
</evidence>
<keyword evidence="4" id="KW-1185">Reference proteome</keyword>
<organism evidence="3 4">
    <name type="scientific">Winogradskyella pulchriflava</name>
    <dbReference type="NCBI Taxonomy" id="1110688"/>
    <lineage>
        <taxon>Bacteria</taxon>
        <taxon>Pseudomonadati</taxon>
        <taxon>Bacteroidota</taxon>
        <taxon>Flavobacteriia</taxon>
        <taxon>Flavobacteriales</taxon>
        <taxon>Flavobacteriaceae</taxon>
        <taxon>Winogradskyella</taxon>
    </lineage>
</organism>
<sequence>MKNKNSKIAMLIVLALSFMSYTTLTEKSVKVDESSVTWKGYKVGGEHSGTIDLKSGSLSFDGETLTGGSFVIDMTTINTTDLKGDYKGKLDGHLKSDDFFGVEEYPTATLDIISATKKDGKYNIKANITIKGITEAISFPMTVNDDTATASLKIDRTKHNITYKSPSLLETLKDKAIYDDFDLDVILKF</sequence>
<dbReference type="EMBL" id="JBHLTQ010000019">
    <property type="protein sequence ID" value="MFC0606018.1"/>
    <property type="molecule type" value="Genomic_DNA"/>
</dbReference>
<feature type="chain" id="PRO_5047105924" evidence="1">
    <location>
        <begin position="26"/>
        <end position="189"/>
    </location>
</feature>
<feature type="signal peptide" evidence="1">
    <location>
        <begin position="1"/>
        <end position="25"/>
    </location>
</feature>
<dbReference type="InterPro" id="IPR036761">
    <property type="entry name" value="TTHA0802/YceI-like_sf"/>
</dbReference>
<keyword evidence="1" id="KW-0732">Signal</keyword>
<dbReference type="Pfam" id="PF04264">
    <property type="entry name" value="YceI"/>
    <property type="match status" value="1"/>
</dbReference>
<dbReference type="Proteomes" id="UP001589832">
    <property type="component" value="Unassembled WGS sequence"/>
</dbReference>
<name>A0ABV6QCI8_9FLAO</name>
<dbReference type="Gene3D" id="2.40.128.110">
    <property type="entry name" value="Lipid/polyisoprenoid-binding, YceI-like"/>
    <property type="match status" value="1"/>
</dbReference>
<gene>
    <name evidence="3" type="ORF">ACFFGA_15785</name>
</gene>
<proteinExistence type="predicted"/>
<evidence type="ECO:0000313" key="4">
    <source>
        <dbReference type="Proteomes" id="UP001589832"/>
    </source>
</evidence>
<dbReference type="PANTHER" id="PTHR34406">
    <property type="entry name" value="PROTEIN YCEI"/>
    <property type="match status" value="1"/>
</dbReference>
<dbReference type="PANTHER" id="PTHR34406:SF1">
    <property type="entry name" value="PROTEIN YCEI"/>
    <property type="match status" value="1"/>
</dbReference>
<protein>
    <submittedName>
        <fullName evidence="3">YceI family protein</fullName>
    </submittedName>
</protein>
<dbReference type="SUPFAM" id="SSF101874">
    <property type="entry name" value="YceI-like"/>
    <property type="match status" value="1"/>
</dbReference>
<dbReference type="RefSeq" id="WP_386065547.1">
    <property type="nucleotide sequence ID" value="NZ_JBHLTQ010000019.1"/>
</dbReference>
<comment type="caution">
    <text evidence="3">The sequence shown here is derived from an EMBL/GenBank/DDBJ whole genome shotgun (WGS) entry which is preliminary data.</text>
</comment>
<feature type="domain" description="Lipid/polyisoprenoid-binding YceI-like" evidence="2">
    <location>
        <begin position="28"/>
        <end position="188"/>
    </location>
</feature>
<dbReference type="SMART" id="SM00867">
    <property type="entry name" value="YceI"/>
    <property type="match status" value="1"/>
</dbReference>
<dbReference type="InterPro" id="IPR007372">
    <property type="entry name" value="Lipid/polyisoprenoid-bd_YceI"/>
</dbReference>
<reference evidence="3 4" key="1">
    <citation type="submission" date="2024-09" db="EMBL/GenBank/DDBJ databases">
        <authorList>
            <person name="Sun Q."/>
            <person name="Mori K."/>
        </authorList>
    </citation>
    <scope>NUCLEOTIDE SEQUENCE [LARGE SCALE GENOMIC DNA]</scope>
    <source>
        <strain evidence="3 4">NCAIM B.02481</strain>
    </source>
</reference>
<accession>A0ABV6QCI8</accession>
<evidence type="ECO:0000313" key="3">
    <source>
        <dbReference type="EMBL" id="MFC0606018.1"/>
    </source>
</evidence>
<evidence type="ECO:0000256" key="1">
    <source>
        <dbReference type="SAM" id="SignalP"/>
    </source>
</evidence>